<keyword evidence="4" id="KW-1185">Reference proteome</keyword>
<dbReference type="InterPro" id="IPR039422">
    <property type="entry name" value="MarR/SlyA-like"/>
</dbReference>
<dbReference type="SMART" id="SM00347">
    <property type="entry name" value="HTH_MARR"/>
    <property type="match status" value="1"/>
</dbReference>
<dbReference type="PROSITE" id="PS50995">
    <property type="entry name" value="HTH_MARR_2"/>
    <property type="match status" value="1"/>
</dbReference>
<dbReference type="Pfam" id="PF12802">
    <property type="entry name" value="MarR_2"/>
    <property type="match status" value="1"/>
</dbReference>
<dbReference type="EMBL" id="QURH01000192">
    <property type="protein sequence ID" value="RFU41731.1"/>
    <property type="molecule type" value="Genomic_DNA"/>
</dbReference>
<name>A0A372JNX6_9ACTN</name>
<dbReference type="InterPro" id="IPR000835">
    <property type="entry name" value="HTH_MarR-typ"/>
</dbReference>
<dbReference type="GO" id="GO:0003700">
    <property type="term" value="F:DNA-binding transcription factor activity"/>
    <property type="evidence" value="ECO:0007669"/>
    <property type="project" value="InterPro"/>
</dbReference>
<evidence type="ECO:0000313" key="3">
    <source>
        <dbReference type="EMBL" id="RFU41731.1"/>
    </source>
</evidence>
<dbReference type="Gene3D" id="1.10.10.10">
    <property type="entry name" value="Winged helix-like DNA-binding domain superfamily/Winged helix DNA-binding domain"/>
    <property type="match status" value="1"/>
</dbReference>
<feature type="domain" description="HTH marR-type" evidence="2">
    <location>
        <begin position="115"/>
        <end position="254"/>
    </location>
</feature>
<protein>
    <submittedName>
        <fullName evidence="3">MarR family transcriptional regulator</fullName>
    </submittedName>
</protein>
<evidence type="ECO:0000259" key="2">
    <source>
        <dbReference type="PROSITE" id="PS50995"/>
    </source>
</evidence>
<feature type="compositionally biased region" description="Low complexity" evidence="1">
    <location>
        <begin position="31"/>
        <end position="49"/>
    </location>
</feature>
<proteinExistence type="predicted"/>
<reference evidence="3 4" key="1">
    <citation type="submission" date="2018-08" db="EMBL/GenBank/DDBJ databases">
        <title>Actinomadura jelena sp. nov., a novel Actinomycete isolated from soil in Chad.</title>
        <authorList>
            <person name="Shi L."/>
        </authorList>
    </citation>
    <scope>NUCLEOTIDE SEQUENCE [LARGE SCALE GENOMIC DNA]</scope>
    <source>
        <strain evidence="3 4">NEAU-G17</strain>
    </source>
</reference>
<dbReference type="SUPFAM" id="SSF46785">
    <property type="entry name" value="Winged helix' DNA-binding domain"/>
    <property type="match status" value="1"/>
</dbReference>
<dbReference type="AlphaFoldDB" id="A0A372JNX6"/>
<evidence type="ECO:0000313" key="4">
    <source>
        <dbReference type="Proteomes" id="UP000261811"/>
    </source>
</evidence>
<accession>A0A372JNX6</accession>
<dbReference type="GO" id="GO:0006950">
    <property type="term" value="P:response to stress"/>
    <property type="evidence" value="ECO:0007669"/>
    <property type="project" value="TreeGrafter"/>
</dbReference>
<feature type="region of interest" description="Disordered" evidence="1">
    <location>
        <begin position="1"/>
        <end position="57"/>
    </location>
</feature>
<evidence type="ECO:0000256" key="1">
    <source>
        <dbReference type="SAM" id="MobiDB-lite"/>
    </source>
</evidence>
<sequence>MCRWVSTKPGSTIRPDASITSAPSGTGRPGPTAAMTPSRTSTSATPRTRGLSTSPPWIRRGVVMPESLKRSFLESNMDEGILGSVQHDRDGHRDDIDSLADTWRADGLNETIIAMLELGKRAGRLNNLVQQAVRAELTDLGLTYAEFEVLTVLRRAGSPYRLRPTDLTRSAFLTSGGTSNVLQRLEKAGHVERGADEGDGRGRWVRLTDQGLRLTEEALVASGTAHHDVLRTVPTERLRAAADALRDVLNPITPRR</sequence>
<dbReference type="InterPro" id="IPR036388">
    <property type="entry name" value="WH-like_DNA-bd_sf"/>
</dbReference>
<organism evidence="3 4">
    <name type="scientific">Actinomadura logoneensis</name>
    <dbReference type="NCBI Taxonomy" id="2293572"/>
    <lineage>
        <taxon>Bacteria</taxon>
        <taxon>Bacillati</taxon>
        <taxon>Actinomycetota</taxon>
        <taxon>Actinomycetes</taxon>
        <taxon>Streptosporangiales</taxon>
        <taxon>Thermomonosporaceae</taxon>
        <taxon>Actinomadura</taxon>
    </lineage>
</organism>
<dbReference type="PANTHER" id="PTHR33164:SF104">
    <property type="entry name" value="TRANSCRIPTIONAL REGULATORY PROTEIN"/>
    <property type="match status" value="1"/>
</dbReference>
<comment type="caution">
    <text evidence="3">The sequence shown here is derived from an EMBL/GenBank/DDBJ whole genome shotgun (WGS) entry which is preliminary data.</text>
</comment>
<dbReference type="PANTHER" id="PTHR33164">
    <property type="entry name" value="TRANSCRIPTIONAL REGULATOR, MARR FAMILY"/>
    <property type="match status" value="1"/>
</dbReference>
<dbReference type="InterPro" id="IPR036390">
    <property type="entry name" value="WH_DNA-bd_sf"/>
</dbReference>
<gene>
    <name evidence="3" type="ORF">DZF91_10330</name>
</gene>
<dbReference type="Proteomes" id="UP000261811">
    <property type="component" value="Unassembled WGS sequence"/>
</dbReference>